<name>A0ACC1PYU0_9APHY</name>
<organism evidence="1 2">
    <name type="scientific">Trametes sanguinea</name>
    <dbReference type="NCBI Taxonomy" id="158606"/>
    <lineage>
        <taxon>Eukaryota</taxon>
        <taxon>Fungi</taxon>
        <taxon>Dikarya</taxon>
        <taxon>Basidiomycota</taxon>
        <taxon>Agaricomycotina</taxon>
        <taxon>Agaricomycetes</taxon>
        <taxon>Polyporales</taxon>
        <taxon>Polyporaceae</taxon>
        <taxon>Trametes</taxon>
    </lineage>
</organism>
<protein>
    <submittedName>
        <fullName evidence="1">Uncharacterized protein</fullName>
    </submittedName>
</protein>
<evidence type="ECO:0000313" key="2">
    <source>
        <dbReference type="Proteomes" id="UP001144978"/>
    </source>
</evidence>
<proteinExistence type="predicted"/>
<gene>
    <name evidence="1" type="ORF">NUW54_g5340</name>
</gene>
<reference evidence="1" key="1">
    <citation type="submission" date="2022-08" db="EMBL/GenBank/DDBJ databases">
        <title>Genome Sequence of Pycnoporus sanguineus.</title>
        <authorList>
            <person name="Buettner E."/>
        </authorList>
    </citation>
    <scope>NUCLEOTIDE SEQUENCE</scope>
    <source>
        <strain evidence="1">CG-C14</strain>
    </source>
</reference>
<evidence type="ECO:0000313" key="1">
    <source>
        <dbReference type="EMBL" id="KAJ3003363.1"/>
    </source>
</evidence>
<dbReference type="EMBL" id="JANSHE010001304">
    <property type="protein sequence ID" value="KAJ3003363.1"/>
    <property type="molecule type" value="Genomic_DNA"/>
</dbReference>
<accession>A0ACC1PYU0</accession>
<keyword evidence="2" id="KW-1185">Reference proteome</keyword>
<sequence>MAEDDAERAASKLRQILSVQSGDLDEDIGIALTSLVTTAVHDEEPKQSLSNIVDAVKESGCASQLEPLTILPLVIGSSKDGADEMIDMLAKECSAKEVVMAIEEAVEILERGLQSEDEDDHGDHGGHVSAAIRTVRLIRAYAQTIPRLPRWKKAPKDTVESRLLELEPVISHLGREASVHEGRSIVLAISHFVLALSQGGDDDTKVRRPEFLAFHLDLVESCTQALLFHLINSAVGAFPNHFKAGLARKAFMKHFTRLVVPHSQPSSNPEGSEDVLTDVWSALGSSDITTQSCEATPSIATFILLAHEASYTFPIPTLTTFYPAVLSALQANVALDEILAVLINSLAPLRASTPRPDLEADLVIPLGTHPAPHSEQPLRPGYPALHLPELLADEDVPCQMRIAAIGLLKEALLEALSSKDQNLFASPHLLSTFGPIVLRPEPLNMFDTVTLEQFLEGPEPLRLVESLGFYYVLLQRDQHNRTGVRDRDSLSNVQRSLLAPLERRLGTWKTELATTTSEPGEDDRTLQLDILEMWTKRVHDALIELLPQAGYPDTLAVAERMAAGAPWKLGLGPHRIRKPCAAVHPLNRYACAELQNPRVVRMGAFIWGPAFVFVQRSEGIKDGSRPSIHLPLMASDPPTNFPEGLDMTVVTANMVGVILSTMTYGVLFALFVSLMRSYHRTARRAGELNKREWHMLLYGCALFVLTTVALCLQTWINHDAFVMHLAFPGGPIEYLTQNARSPANLAMTFLFIVLNWLADGMLLYRCYALFDYAKLALVGCCLAQMALVVVGCVFLKDISMLSIDLWVDVKTAPSLAYLSCSLIINAGLTLVIIIRLIYVRSRISGVLGSRHTRVYYTLVAILIESAAPYTIVAFIAIIACAKRSPLQIAMLPISRSPDSLFLKRPLFGICSLERQADGKLLDKRPGEAGVLLPTLEDEAHERVSCNTDGPVRFMFAFATLELVRV</sequence>
<dbReference type="Proteomes" id="UP001144978">
    <property type="component" value="Unassembled WGS sequence"/>
</dbReference>
<comment type="caution">
    <text evidence="1">The sequence shown here is derived from an EMBL/GenBank/DDBJ whole genome shotgun (WGS) entry which is preliminary data.</text>
</comment>